<sequence length="199" mass="22373">MKPRVLWLPELVLHGPGAGQHYPRQQFSWPLSNAVRQKVRTQVLDKAACGGRLLRELCWRSGARADGSGEPELVLDGADARLRWRRAAGGGGLGAYIARQSYVQWKLLNRTCGWCRSRRSCSSLRAAAARNRSMRSFRMDDSDTISMTEDEAESEEDYDADTVLQWPGKFREASVGVRLLQTQRSQERLDISLRSCCSG</sequence>
<dbReference type="AlphaFoldDB" id="A0A1I8FU75"/>
<organism evidence="1 2">
    <name type="scientific">Macrostomum lignano</name>
    <dbReference type="NCBI Taxonomy" id="282301"/>
    <lineage>
        <taxon>Eukaryota</taxon>
        <taxon>Metazoa</taxon>
        <taxon>Spiralia</taxon>
        <taxon>Lophotrochozoa</taxon>
        <taxon>Platyhelminthes</taxon>
        <taxon>Rhabditophora</taxon>
        <taxon>Macrostomorpha</taxon>
        <taxon>Macrostomida</taxon>
        <taxon>Macrostomidae</taxon>
        <taxon>Macrostomum</taxon>
    </lineage>
</organism>
<evidence type="ECO:0000313" key="2">
    <source>
        <dbReference type="WBParaSite" id="maker-unitig_6383-snap-gene-0.6-mRNA-1"/>
    </source>
</evidence>
<keyword evidence="1" id="KW-1185">Reference proteome</keyword>
<reference evidence="2" key="1">
    <citation type="submission" date="2016-11" db="UniProtKB">
        <authorList>
            <consortium name="WormBaseParasite"/>
        </authorList>
    </citation>
    <scope>IDENTIFICATION</scope>
</reference>
<evidence type="ECO:0000313" key="1">
    <source>
        <dbReference type="Proteomes" id="UP000095280"/>
    </source>
</evidence>
<proteinExistence type="predicted"/>
<accession>A0A1I8FU75</accession>
<name>A0A1I8FU75_9PLAT</name>
<dbReference type="WBParaSite" id="maker-unitig_6383-snap-gene-0.6-mRNA-1">
    <property type="protein sequence ID" value="maker-unitig_6383-snap-gene-0.6-mRNA-1"/>
    <property type="gene ID" value="maker-unitig_6383-snap-gene-0.6"/>
</dbReference>
<dbReference type="Proteomes" id="UP000095280">
    <property type="component" value="Unplaced"/>
</dbReference>
<protein>
    <submittedName>
        <fullName evidence="2">Uncharacterized protein</fullName>
    </submittedName>
</protein>